<dbReference type="Proteomes" id="UP000425947">
    <property type="component" value="Chromosome"/>
</dbReference>
<keyword evidence="3" id="KW-1185">Reference proteome</keyword>
<keyword evidence="1" id="KW-1133">Transmembrane helix</keyword>
<evidence type="ECO:0000256" key="1">
    <source>
        <dbReference type="SAM" id="Phobius"/>
    </source>
</evidence>
<protein>
    <submittedName>
        <fullName evidence="2">Phage protein</fullName>
    </submittedName>
</protein>
<accession>A0A653HBS1</accession>
<sequence length="60" mass="6679">MRPRIKIIDTLQNLSKLDTKGGNVSRQHTKVTIIVCIIGYILAQMLMGSANGVAKFFLNF</sequence>
<keyword evidence="1" id="KW-0472">Membrane</keyword>
<dbReference type="EMBL" id="LR699804">
    <property type="protein sequence ID" value="VVG93950.1"/>
    <property type="molecule type" value="Genomic_DNA"/>
</dbReference>
<reference evidence="3" key="1">
    <citation type="submission" date="2019-08" db="EMBL/GenBank/DDBJ databases">
        <authorList>
            <person name="Petit M.-A."/>
            <person name="Lossouarn J."/>
        </authorList>
    </citation>
    <scope>NUCLEOTIDE SEQUENCE [LARGE SCALE GENOMIC DNA]</scope>
</reference>
<keyword evidence="1" id="KW-0812">Transmembrane</keyword>
<evidence type="ECO:0000313" key="2">
    <source>
        <dbReference type="EMBL" id="VVG93950.1"/>
    </source>
</evidence>
<feature type="transmembrane region" description="Helical" evidence="1">
    <location>
        <begin position="31"/>
        <end position="50"/>
    </location>
</feature>
<proteinExistence type="predicted"/>
<evidence type="ECO:0000313" key="3">
    <source>
        <dbReference type="Proteomes" id="UP000425947"/>
    </source>
</evidence>
<name>A0A653HBS1_9CAUD</name>
<organism evidence="2 3">
    <name type="scientific">Escherichia phage rV5_ev146</name>
    <dbReference type="NCBI Taxonomy" id="2695844"/>
    <lineage>
        <taxon>Viruses</taxon>
        <taxon>Duplodnaviria</taxon>
        <taxon>Heunggongvirae</taxon>
        <taxon>Uroviricota</taxon>
        <taxon>Caudoviricetes</taxon>
        <taxon>Vequintavirinae</taxon>
        <taxon>Vequintavirus</taxon>
        <taxon>Vequintavirus rV5ev146</taxon>
    </lineage>
</organism>